<feature type="compositionally biased region" description="Polar residues" evidence="11">
    <location>
        <begin position="46"/>
        <end position="59"/>
    </location>
</feature>
<keyword evidence="5 10" id="KW-0175">Coiled coil</keyword>
<evidence type="ECO:0000256" key="9">
    <source>
        <dbReference type="RuleBase" id="RU365059"/>
    </source>
</evidence>
<feature type="region of interest" description="Disordered" evidence="11">
    <location>
        <begin position="1"/>
        <end position="91"/>
    </location>
</feature>
<dbReference type="PANTHER" id="PTHR21231">
    <property type="entry name" value="XPA-BINDING PROTEIN 1-RELATED"/>
    <property type="match status" value="1"/>
</dbReference>
<dbReference type="InterPro" id="IPR004130">
    <property type="entry name" value="Gpn"/>
</dbReference>
<dbReference type="PANTHER" id="PTHR21231:SF8">
    <property type="entry name" value="GPN-LOOP GTPASE 1"/>
    <property type="match status" value="1"/>
</dbReference>
<evidence type="ECO:0000256" key="2">
    <source>
        <dbReference type="ARBA" id="ARBA00022490"/>
    </source>
</evidence>
<evidence type="ECO:0000256" key="1">
    <source>
        <dbReference type="ARBA" id="ARBA00005290"/>
    </source>
</evidence>
<dbReference type="GO" id="GO:0003924">
    <property type="term" value="F:GTPase activity"/>
    <property type="evidence" value="ECO:0007669"/>
    <property type="project" value="InterPro"/>
</dbReference>
<feature type="compositionally biased region" description="Low complexity" evidence="11">
    <location>
        <begin position="32"/>
        <end position="45"/>
    </location>
</feature>
<feature type="compositionally biased region" description="Polar residues" evidence="11">
    <location>
        <begin position="15"/>
        <end position="31"/>
    </location>
</feature>
<evidence type="ECO:0000256" key="6">
    <source>
        <dbReference type="ARBA" id="ARBA00023134"/>
    </source>
</evidence>
<dbReference type="Pfam" id="PF03029">
    <property type="entry name" value="ATP_bind_1"/>
    <property type="match status" value="1"/>
</dbReference>
<accession>A0A0P4WRA8</accession>
<evidence type="ECO:0000256" key="11">
    <source>
        <dbReference type="SAM" id="MobiDB-lite"/>
    </source>
</evidence>
<dbReference type="CDD" id="cd17870">
    <property type="entry name" value="GPN1"/>
    <property type="match status" value="1"/>
</dbReference>
<feature type="region of interest" description="Disordered" evidence="11">
    <location>
        <begin position="391"/>
        <end position="415"/>
    </location>
</feature>
<dbReference type="InterPro" id="IPR030230">
    <property type="entry name" value="Gpn1/Npa3/XAB1"/>
</dbReference>
<evidence type="ECO:0000313" key="12">
    <source>
        <dbReference type="EMBL" id="JAI66940.1"/>
    </source>
</evidence>
<evidence type="ECO:0000256" key="3">
    <source>
        <dbReference type="ARBA" id="ARBA00022741"/>
    </source>
</evidence>
<dbReference type="InterPro" id="IPR027417">
    <property type="entry name" value="P-loop_NTPase"/>
</dbReference>
<dbReference type="AlphaFoldDB" id="A0A0P4WRA8"/>
<evidence type="ECO:0000256" key="8">
    <source>
        <dbReference type="ARBA" id="ARBA00055682"/>
    </source>
</evidence>
<organism evidence="12">
    <name type="scientific">Scylla olivacea</name>
    <name type="common">Orange mud crab</name>
    <name type="synonym">Cancer olivacea</name>
    <dbReference type="NCBI Taxonomy" id="85551"/>
    <lineage>
        <taxon>Eukaryota</taxon>
        <taxon>Metazoa</taxon>
        <taxon>Ecdysozoa</taxon>
        <taxon>Arthropoda</taxon>
        <taxon>Crustacea</taxon>
        <taxon>Multicrustacea</taxon>
        <taxon>Malacostraca</taxon>
        <taxon>Eumalacostraca</taxon>
        <taxon>Eucarida</taxon>
        <taxon>Decapoda</taxon>
        <taxon>Pleocyemata</taxon>
        <taxon>Brachyura</taxon>
        <taxon>Eubrachyura</taxon>
        <taxon>Portunoidea</taxon>
        <taxon>Portunidae</taxon>
        <taxon>Portuninae</taxon>
        <taxon>Scylla</taxon>
    </lineage>
</organism>
<dbReference type="EC" id="3.6.5.-" evidence="9"/>
<comment type="function">
    <text evidence="8 9">Small GTPase required for proper nuclear import of RNA polymerase II (RNAPII). May act at an RNAP assembly step prior to nuclear import.</text>
</comment>
<evidence type="ECO:0000256" key="4">
    <source>
        <dbReference type="ARBA" id="ARBA00022801"/>
    </source>
</evidence>
<name>A0A0P4WRA8_SCYOL</name>
<dbReference type="GO" id="GO:0005634">
    <property type="term" value="C:nucleus"/>
    <property type="evidence" value="ECO:0007669"/>
    <property type="project" value="UniProtKB-SubCell"/>
</dbReference>
<protein>
    <recommendedName>
        <fullName evidence="9">GPN-loop GTPase</fullName>
        <ecNumber evidence="9">3.6.5.-</ecNumber>
    </recommendedName>
</protein>
<feature type="compositionally biased region" description="Low complexity" evidence="11">
    <location>
        <begin position="60"/>
        <end position="77"/>
    </location>
</feature>
<comment type="similarity">
    <text evidence="1 9">Belongs to the GPN-loop GTPase family.</text>
</comment>
<dbReference type="Gene3D" id="3.40.50.300">
    <property type="entry name" value="P-loop containing nucleotide triphosphate hydrolases"/>
    <property type="match status" value="1"/>
</dbReference>
<comment type="subunit">
    <text evidence="9">Binds to RNA polymerase II.</text>
</comment>
<keyword evidence="6 9" id="KW-0342">GTP-binding</keyword>
<proteinExistence type="inferred from homology"/>
<keyword evidence="7" id="KW-0539">Nucleus</keyword>
<dbReference type="GO" id="GO:0005525">
    <property type="term" value="F:GTP binding"/>
    <property type="evidence" value="ECO:0007669"/>
    <property type="project" value="UniProtKB-KW"/>
</dbReference>
<dbReference type="EMBL" id="GDRN01044126">
    <property type="protein sequence ID" value="JAI66940.1"/>
    <property type="molecule type" value="Transcribed_RNA"/>
</dbReference>
<evidence type="ECO:0000256" key="10">
    <source>
        <dbReference type="SAM" id="Coils"/>
    </source>
</evidence>
<feature type="compositionally biased region" description="Acidic residues" evidence="11">
    <location>
        <begin position="397"/>
        <end position="411"/>
    </location>
</feature>
<dbReference type="FunFam" id="3.40.50.300:FF:000888">
    <property type="entry name" value="GPN-loop GTPase 1"/>
    <property type="match status" value="1"/>
</dbReference>
<dbReference type="SUPFAM" id="SSF52540">
    <property type="entry name" value="P-loop containing nucleoside triphosphate hydrolases"/>
    <property type="match status" value="1"/>
</dbReference>
<reference evidence="12" key="1">
    <citation type="submission" date="2015-09" db="EMBL/GenBank/DDBJ databases">
        <title>Scylla olivacea transcriptome.</title>
        <authorList>
            <person name="Ikhwanuddin M."/>
        </authorList>
    </citation>
    <scope>NUCLEOTIDE SEQUENCE</scope>
</reference>
<sequence length="441" mass="48940">MEQNNKESMEMTTEAGEQNTVPSQPSVAPSDNASSNTSQSQASTSELSATNDRLSATSEPPSQGASSHPASSSDHPPTGASPKQQAGGSKGKEPVCLLILGMAGSGKTSLLRRLDSHLNVRRRHYTINLDPAVDSVPYVSYIDIRDTVNYKEVMKQYGLGPNGGIVTSLNLFSTMFDEVMRLLAGRADNLDYVLFDTPGQIEVFNWSASGPIIAGALAATYPTVIVYVLDIVRSTKPQTFMSNMLYACSILYKYKLPFIIAMNKIDVVDCKYALEWMQDFEVFQEALAAESSYASNLTRSLSLALEEFYSCIKACGVSAYTGEGIDDFMKLVDEAAKDYDEYRAEYEALQGKKKKEEEQRQKANLGKISKDLEKEGLCSVRKAIREDTEIYLRQGSDSEEEHNEMLDEDDAEEKKELESFKDFLTNQKIKREQQRHATLPS</sequence>
<keyword evidence="4 9" id="KW-0378">Hydrolase</keyword>
<evidence type="ECO:0000256" key="7">
    <source>
        <dbReference type="ARBA" id="ARBA00023242"/>
    </source>
</evidence>
<keyword evidence="3 9" id="KW-0547">Nucleotide-binding</keyword>
<comment type="subcellular location">
    <subcellularLocation>
        <location evidence="9">Cytoplasm</location>
    </subcellularLocation>
    <subcellularLocation>
        <location evidence="9">Nucleus</location>
    </subcellularLocation>
</comment>
<keyword evidence="2 9" id="KW-0963">Cytoplasm</keyword>
<evidence type="ECO:0000256" key="5">
    <source>
        <dbReference type="ARBA" id="ARBA00023054"/>
    </source>
</evidence>
<feature type="coiled-coil region" evidence="10">
    <location>
        <begin position="325"/>
        <end position="375"/>
    </location>
</feature>
<dbReference type="GO" id="GO:0005737">
    <property type="term" value="C:cytoplasm"/>
    <property type="evidence" value="ECO:0007669"/>
    <property type="project" value="UniProtKB-SubCell"/>
</dbReference>